<evidence type="ECO:0000313" key="5">
    <source>
        <dbReference type="EMBL" id="PYC74994.1"/>
    </source>
</evidence>
<dbReference type="InterPro" id="IPR013094">
    <property type="entry name" value="AB_hydrolase_3"/>
</dbReference>
<accession>A0A318NNW3</accession>
<dbReference type="PROSITE" id="PS01174">
    <property type="entry name" value="LIPASE_GDXG_SER"/>
    <property type="match status" value="1"/>
</dbReference>
<organism evidence="5 6">
    <name type="scientific">Micromonospora arborensis</name>
    <dbReference type="NCBI Taxonomy" id="2116518"/>
    <lineage>
        <taxon>Bacteria</taxon>
        <taxon>Bacillati</taxon>
        <taxon>Actinomycetota</taxon>
        <taxon>Actinomycetes</taxon>
        <taxon>Micromonosporales</taxon>
        <taxon>Micromonosporaceae</taxon>
        <taxon>Micromonospora</taxon>
    </lineage>
</organism>
<evidence type="ECO:0000256" key="2">
    <source>
        <dbReference type="ARBA" id="ARBA00022801"/>
    </source>
</evidence>
<evidence type="ECO:0000259" key="4">
    <source>
        <dbReference type="Pfam" id="PF07859"/>
    </source>
</evidence>
<dbReference type="PANTHER" id="PTHR48081:SF8">
    <property type="entry name" value="ALPHA_BETA HYDROLASE FOLD-3 DOMAIN-CONTAINING PROTEIN-RELATED"/>
    <property type="match status" value="1"/>
</dbReference>
<dbReference type="Gene3D" id="3.40.50.1820">
    <property type="entry name" value="alpha/beta hydrolase"/>
    <property type="match status" value="1"/>
</dbReference>
<name>A0A318NNW3_9ACTN</name>
<dbReference type="OrthoDB" id="9803828at2"/>
<feature type="active site" evidence="3">
    <location>
        <position position="178"/>
    </location>
</feature>
<dbReference type="PANTHER" id="PTHR48081">
    <property type="entry name" value="AB HYDROLASE SUPERFAMILY PROTEIN C4A8.06C"/>
    <property type="match status" value="1"/>
</dbReference>
<dbReference type="AlphaFoldDB" id="A0A318NNW3"/>
<dbReference type="Pfam" id="PF07859">
    <property type="entry name" value="Abhydrolase_3"/>
    <property type="match status" value="1"/>
</dbReference>
<gene>
    <name evidence="5" type="ORF">C7C45_03670</name>
</gene>
<sequence>MFGATVSMHREAATCARIDERASIKSVPWIFTCAGTRRFLSGTPAVGIHMTAIKEMYARWAAGDMGEVDQWGDVTAEPRGVDYVEVSAGGVPAMWLIPHAVGPDQVIVALHGGGFVSGSLYSHRKMYGHLAKAAGVRVLLATYRLAPEFRFPAQIEDAVTAYRWAAARTQTVALAGDSSGGGLAVQVALREPGAAALLLLSPWIDMDPAQAATSYEENEATDLFFTRPMVQGLIAQYLPEGESGLAPEVNAFHADLSALPPVYVQCGGEESGRGDSERLAKLTGARLDVFDGQLHTFQMAAGRAPVADEAIGRLAAWVRPKLGL</sequence>
<dbReference type="EMBL" id="PYBV01000005">
    <property type="protein sequence ID" value="PYC74994.1"/>
    <property type="molecule type" value="Genomic_DNA"/>
</dbReference>
<protein>
    <submittedName>
        <fullName evidence="5">Alpha/beta hydrolase</fullName>
    </submittedName>
</protein>
<dbReference type="InterPro" id="IPR033140">
    <property type="entry name" value="Lipase_GDXG_put_SER_AS"/>
</dbReference>
<dbReference type="InterPro" id="IPR050300">
    <property type="entry name" value="GDXG_lipolytic_enzyme"/>
</dbReference>
<dbReference type="Proteomes" id="UP000248333">
    <property type="component" value="Unassembled WGS sequence"/>
</dbReference>
<comment type="caution">
    <text evidence="5">The sequence shown here is derived from an EMBL/GenBank/DDBJ whole genome shotgun (WGS) entry which is preliminary data.</text>
</comment>
<comment type="similarity">
    <text evidence="1">Belongs to the 'GDXG' lipolytic enzyme family.</text>
</comment>
<dbReference type="PROSITE" id="PS01173">
    <property type="entry name" value="LIPASE_GDXG_HIS"/>
    <property type="match status" value="1"/>
</dbReference>
<feature type="domain" description="Alpha/beta hydrolase fold-3" evidence="4">
    <location>
        <begin position="107"/>
        <end position="298"/>
    </location>
</feature>
<reference evidence="5 6" key="1">
    <citation type="submission" date="2018-03" db="EMBL/GenBank/DDBJ databases">
        <title>Bioinformatic expansion and discovery of thiopeptide antibiotics.</title>
        <authorList>
            <person name="Schwalen C.J."/>
            <person name="Hudson G.A."/>
            <person name="Mitchell D.A."/>
        </authorList>
    </citation>
    <scope>NUCLEOTIDE SEQUENCE [LARGE SCALE GENOMIC DNA]</scope>
    <source>
        <strain evidence="5 6">NRRL 8041</strain>
    </source>
</reference>
<keyword evidence="6" id="KW-1185">Reference proteome</keyword>
<evidence type="ECO:0000313" key="6">
    <source>
        <dbReference type="Proteomes" id="UP000248333"/>
    </source>
</evidence>
<dbReference type="InterPro" id="IPR002168">
    <property type="entry name" value="Lipase_GDXG_HIS_AS"/>
</dbReference>
<dbReference type="SUPFAM" id="SSF53474">
    <property type="entry name" value="alpha/beta-Hydrolases"/>
    <property type="match status" value="1"/>
</dbReference>
<dbReference type="GO" id="GO:0016787">
    <property type="term" value="F:hydrolase activity"/>
    <property type="evidence" value="ECO:0007669"/>
    <property type="project" value="UniProtKB-KW"/>
</dbReference>
<proteinExistence type="inferred from homology"/>
<keyword evidence="2 5" id="KW-0378">Hydrolase</keyword>
<evidence type="ECO:0000256" key="3">
    <source>
        <dbReference type="PROSITE-ProRule" id="PRU10038"/>
    </source>
</evidence>
<dbReference type="InterPro" id="IPR029058">
    <property type="entry name" value="AB_hydrolase_fold"/>
</dbReference>
<evidence type="ECO:0000256" key="1">
    <source>
        <dbReference type="ARBA" id="ARBA00010515"/>
    </source>
</evidence>